<accession>A0ABS1Q521</accession>
<feature type="transmembrane region" description="Helical" evidence="1">
    <location>
        <begin position="37"/>
        <end position="57"/>
    </location>
</feature>
<evidence type="ECO:0000313" key="3">
    <source>
        <dbReference type="Proteomes" id="UP000621510"/>
    </source>
</evidence>
<evidence type="ECO:0000256" key="1">
    <source>
        <dbReference type="SAM" id="Phobius"/>
    </source>
</evidence>
<dbReference type="EMBL" id="JAERRG010000036">
    <property type="protein sequence ID" value="MBL1119780.1"/>
    <property type="molecule type" value="Genomic_DNA"/>
</dbReference>
<keyword evidence="1" id="KW-1133">Transmembrane helix</keyword>
<dbReference type="Pfam" id="PF20226">
    <property type="entry name" value="DUF6585"/>
    <property type="match status" value="1"/>
</dbReference>
<proteinExistence type="predicted"/>
<dbReference type="RefSeq" id="WP_201857554.1">
    <property type="nucleotide sequence ID" value="NZ_JAERRG010000036.1"/>
</dbReference>
<keyword evidence="1" id="KW-0812">Transmembrane</keyword>
<feature type="transmembrane region" description="Helical" evidence="1">
    <location>
        <begin position="63"/>
        <end position="80"/>
    </location>
</feature>
<sequence length="268" mass="28743">MPDLSAVADGKHLGKLRTTYRPYQRPPWSERPASAKAGTLIGGGISAAAVLLITVAITTAAPVAGVILIVILVCVALLGISRRRGVQERMQGRELHFYENGLVNVGVGNKGPAAIRWDEASVLQDIVRHTRNGALTHTTYLYTLTAPDGTHTKISGIIGGIGGMERPEEWGRAIQQLVTTAQVPRSTVALDRGETLSFGDIRVSRDGIAAKGNSVAWSQLQEIRVKDGYVSLRVAGKWRALTTTAVASIPNYFVFLALAERMRAAGRP</sequence>
<comment type="caution">
    <text evidence="2">The sequence shown here is derived from an EMBL/GenBank/DDBJ whole genome shotgun (WGS) entry which is preliminary data.</text>
</comment>
<keyword evidence="3" id="KW-1185">Reference proteome</keyword>
<evidence type="ECO:0000313" key="2">
    <source>
        <dbReference type="EMBL" id="MBL1119780.1"/>
    </source>
</evidence>
<organism evidence="2 3">
    <name type="scientific">Streptomyces endocoffeicus</name>
    <dbReference type="NCBI Taxonomy" id="2898945"/>
    <lineage>
        <taxon>Bacteria</taxon>
        <taxon>Bacillati</taxon>
        <taxon>Actinomycetota</taxon>
        <taxon>Actinomycetes</taxon>
        <taxon>Kitasatosporales</taxon>
        <taxon>Streptomycetaceae</taxon>
        <taxon>Streptomyces</taxon>
    </lineage>
</organism>
<reference evidence="2 3" key="1">
    <citation type="submission" date="2021-01" db="EMBL/GenBank/DDBJ databases">
        <title>WGS of actinomycetes isolated from Thailand.</title>
        <authorList>
            <person name="Thawai C."/>
        </authorList>
    </citation>
    <scope>NUCLEOTIDE SEQUENCE [LARGE SCALE GENOMIC DNA]</scope>
    <source>
        <strain evidence="2 3">CA3R110</strain>
    </source>
</reference>
<dbReference type="InterPro" id="IPR046492">
    <property type="entry name" value="DUF6585"/>
</dbReference>
<keyword evidence="1" id="KW-0472">Membrane</keyword>
<name>A0ABS1Q521_9ACTN</name>
<gene>
    <name evidence="2" type="ORF">JK364_46870</name>
</gene>
<dbReference type="Proteomes" id="UP000621510">
    <property type="component" value="Unassembled WGS sequence"/>
</dbReference>
<protein>
    <submittedName>
        <fullName evidence="2">Uncharacterized protein</fullName>
    </submittedName>
</protein>